<keyword evidence="3" id="KW-1185">Reference proteome</keyword>
<dbReference type="InterPro" id="IPR008621">
    <property type="entry name" value="Cbb3-typ_cyt_oxidase_comp"/>
</dbReference>
<evidence type="ECO:0000256" key="1">
    <source>
        <dbReference type="SAM" id="Phobius"/>
    </source>
</evidence>
<evidence type="ECO:0000313" key="3">
    <source>
        <dbReference type="Proteomes" id="UP000464468"/>
    </source>
</evidence>
<dbReference type="RefSeq" id="WP_160593114.1">
    <property type="nucleotide sequence ID" value="NZ_CP047895.1"/>
</dbReference>
<dbReference type="EMBL" id="CP047895">
    <property type="protein sequence ID" value="QHL91184.1"/>
    <property type="molecule type" value="Genomic_DNA"/>
</dbReference>
<dbReference type="Proteomes" id="UP000464468">
    <property type="component" value="Chromosome"/>
</dbReference>
<evidence type="ECO:0000313" key="2">
    <source>
        <dbReference type="EMBL" id="QHL91184.1"/>
    </source>
</evidence>
<reference evidence="2 3" key="1">
    <citation type="submission" date="2020-01" db="EMBL/GenBank/DDBJ databases">
        <title>Sphingomonas sp. C33 whole genome sequece.</title>
        <authorList>
            <person name="Park C."/>
        </authorList>
    </citation>
    <scope>NUCLEOTIDE SEQUENCE [LARGE SCALE GENOMIC DNA]</scope>
    <source>
        <strain evidence="2 3">C33</strain>
    </source>
</reference>
<dbReference type="KEGG" id="schy:GVO57_10615"/>
<keyword evidence="1" id="KW-0472">Membrane</keyword>
<organism evidence="2 3">
    <name type="scientific">Sphingomonas changnyeongensis</name>
    <dbReference type="NCBI Taxonomy" id="2698679"/>
    <lineage>
        <taxon>Bacteria</taxon>
        <taxon>Pseudomonadati</taxon>
        <taxon>Pseudomonadota</taxon>
        <taxon>Alphaproteobacteria</taxon>
        <taxon>Sphingomonadales</taxon>
        <taxon>Sphingomonadaceae</taxon>
        <taxon>Sphingomonas</taxon>
    </lineage>
</organism>
<sequence length="54" mass="6081">MSYHLLRELADSFGLLFLVIVFVTAVIRAFRPGARPHHLNASLIPLSDEEPRHG</sequence>
<name>A0A7Z2S9V8_9SPHN</name>
<dbReference type="AlphaFoldDB" id="A0A7Z2S9V8"/>
<keyword evidence="1" id="KW-0812">Transmembrane</keyword>
<dbReference type="Pfam" id="PF05545">
    <property type="entry name" value="FixQ"/>
    <property type="match status" value="1"/>
</dbReference>
<dbReference type="CDD" id="cd01324">
    <property type="entry name" value="cbb3_Oxidase_CcoQ"/>
    <property type="match status" value="1"/>
</dbReference>
<keyword evidence="1" id="KW-1133">Transmembrane helix</keyword>
<protein>
    <submittedName>
        <fullName evidence="2">CcoQ/FixQ family Cbb3-type cytochrome c oxidase assembly chaperone</fullName>
    </submittedName>
</protein>
<gene>
    <name evidence="2" type="ORF">GVO57_10615</name>
</gene>
<proteinExistence type="predicted"/>
<feature type="transmembrane region" description="Helical" evidence="1">
    <location>
        <begin position="12"/>
        <end position="30"/>
    </location>
</feature>
<accession>A0A7Z2S9V8</accession>